<dbReference type="eggNOG" id="COG2226">
    <property type="taxonomic scope" value="Bacteria"/>
</dbReference>
<evidence type="ECO:0000256" key="1">
    <source>
        <dbReference type="ARBA" id="ARBA00022450"/>
    </source>
</evidence>
<keyword evidence="8" id="KW-1185">Reference proteome</keyword>
<dbReference type="CDD" id="cd02440">
    <property type="entry name" value="AdoMet_MTases"/>
    <property type="match status" value="1"/>
</dbReference>
<dbReference type="SMART" id="SM00823">
    <property type="entry name" value="PKS_PP"/>
    <property type="match status" value="1"/>
</dbReference>
<dbReference type="HOGENOM" id="CLU_003799_0_0_11"/>
<gene>
    <name evidence="7" type="ORF">NONO_c08820</name>
</gene>
<dbReference type="GO" id="GO:0031177">
    <property type="term" value="F:phosphopantetheine binding"/>
    <property type="evidence" value="ECO:0007669"/>
    <property type="project" value="InterPro"/>
</dbReference>
<feature type="compositionally biased region" description="Basic and acidic residues" evidence="5">
    <location>
        <begin position="467"/>
        <end position="476"/>
    </location>
</feature>
<dbReference type="OrthoDB" id="9778690at2"/>
<proteinExistence type="predicted"/>
<name>W5T970_9NOCA</name>
<dbReference type="InterPro" id="IPR001227">
    <property type="entry name" value="Ac_transferase_dom_sf"/>
</dbReference>
<dbReference type="InterPro" id="IPR016036">
    <property type="entry name" value="Malonyl_transacylase_ACP-bd"/>
</dbReference>
<dbReference type="PROSITE" id="PS00012">
    <property type="entry name" value="PHOSPHOPANTETHEINE"/>
    <property type="match status" value="1"/>
</dbReference>
<dbReference type="Gene3D" id="3.30.70.3290">
    <property type="match status" value="1"/>
</dbReference>
<dbReference type="eggNOG" id="COG3321">
    <property type="taxonomic scope" value="Bacteria"/>
</dbReference>
<dbReference type="EMBL" id="CP006850">
    <property type="protein sequence ID" value="AHH15689.1"/>
    <property type="molecule type" value="Genomic_DNA"/>
</dbReference>
<dbReference type="PATRIC" id="fig|1415166.3.peg.889"/>
<dbReference type="GO" id="GO:0004312">
    <property type="term" value="F:fatty acid synthase activity"/>
    <property type="evidence" value="ECO:0007669"/>
    <property type="project" value="TreeGrafter"/>
</dbReference>
<dbReference type="InterPro" id="IPR016035">
    <property type="entry name" value="Acyl_Trfase/lysoPLipase"/>
</dbReference>
<dbReference type="Pfam" id="PF08659">
    <property type="entry name" value="KR"/>
    <property type="match status" value="1"/>
</dbReference>
<dbReference type="SMART" id="SM00827">
    <property type="entry name" value="PKS_AT"/>
    <property type="match status" value="1"/>
</dbReference>
<dbReference type="Pfam" id="PF08242">
    <property type="entry name" value="Methyltransf_12"/>
    <property type="match status" value="1"/>
</dbReference>
<keyword evidence="2" id="KW-0597">Phosphoprotein</keyword>
<dbReference type="Proteomes" id="UP000019150">
    <property type="component" value="Chromosome"/>
</dbReference>
<feature type="region of interest" description="Disordered" evidence="5">
    <location>
        <begin position="467"/>
        <end position="505"/>
    </location>
</feature>
<dbReference type="KEGG" id="nno:NONO_c08820"/>
<accession>W5T970</accession>
<dbReference type="Gene3D" id="3.40.50.150">
    <property type="entry name" value="Vaccinia Virus protein VP39"/>
    <property type="match status" value="1"/>
</dbReference>
<keyword evidence="4" id="KW-0511">Multifunctional enzyme</keyword>
<dbReference type="SUPFAM" id="SSF52151">
    <property type="entry name" value="FabD/lysophospholipase-like"/>
    <property type="match status" value="1"/>
</dbReference>
<dbReference type="PROSITE" id="PS50075">
    <property type="entry name" value="CARRIER"/>
    <property type="match status" value="1"/>
</dbReference>
<evidence type="ECO:0000256" key="4">
    <source>
        <dbReference type="ARBA" id="ARBA00023268"/>
    </source>
</evidence>
<sequence length="1430" mass="152323">MTDYRLPDGTVPVLLSSEHSGLLATEAAALLTYAVDHPQVTPERIADMLFRTRVPRRFRALAAVASRDDLLAALRAIADDRAHPAVIRPAAPATAHRPAFVFPGQGGQRPGMARTFYDHIPAFRAEMDRCTELFDELFGTSPRPYLLDGDTTDTDSARVVQPALFTQMAAFAAMWRAFGIEPRAVVGHSQGEIAAAYVSGAMTLADAVLVVGTRAAAVDTIASDRYAMAVVAAGRDECERILARNSGWAQVSVINSPGLVGISGERETVAEVVDTLAAHDRFARVIRVAYPAHTDRVAEFRGDLHEAVHGRLTNRKFLDTDIDCLGATLGDAITTDLPVDEYWFWNLRNQVRFDLAIEAALAREIDTFVELSDHPALALAMQENIAAAETTATVTGTSIRTVTDLSEVTRNLATLAVNDLNFRWELLRRDPDAPMALPLDDFPNIAMHEQRLWLPYNDSAAVRPAFGDERSGRRADSSASERVPDIGSSVSRERTPAAATARPQVVVEQWQRPRRRSLTAPRTLAIVDHTGGCSDLAAALCEQAADQGAVADLVDAAGSLGGSGRDTGDADTIVVLLPARGRLEARSTAEAITEVARFLGDRGWWSKPAAAVTDYWLVTAGGESVLDDDPAPDPVASAAAAGFRCLSAEYPGVAFRHLDLAADEANSDHAAAIITALHTGNEAELALRAGTTYVKRLVEAGDTANDTGVPANILIVGGTGGVGLEYCEHFAHGGARRITLVSRSGAQDSVAARVRGIEADSGAQIRVIRCDVGDPAAVDELAGELRTAPADLLVHAAADIAELTNVELTDITPEGVERALHGKVAGIANLLNSVALADDCRILLCSSLAATLGGRGMTVYAAANRMLDAMAHRLRAAGTRAVSIQWGQWSMHRGAGTSETSVLASVGYLPMAPADAIGASLGALPPAAVVAAFDWDKGRQVLGQFGYGPLLSGLHTPAAEPAAVVTDVPESVAPKSVSAPQVARILADVIGADDPDALDTARPMVALGLDSLQALELRRRVAEEFRYELPVADLISGASLDDVLRLLSGSKSEGRSAASGATARTLAAAPEPAPADLDAERIRTARRDMDLFGLRAMQAVVDPVLRDDDFHTAESISAALEFAPRHHWLLRAWLRDLTGNGCLEFVPDRGYRYLAPAPEPERTSLAEVCADLGFEPPFATFLSATDEHLLAIAQDRRPVQELLFPNGDRATADTFYRDNLGSRYLNAAAGAAVAELAAELGAGGAPVRMLELGAGVGGMTDQIIAALPDVALDYHFTDLSAFFLNAARKRFAAVEGMRFGIVDMNADLPDHPACDVVLASNVLHNATHIGDTLRQLHDLIEPGGAVVFLEFCAAHCEMLTSVHFLMSPRAEGTRAGSTDVRAGTDRIFLTEQEWRDELTAAGFTPRHVLPTPDHPLSVLDQHLFVAVREV</sequence>
<evidence type="ECO:0000256" key="5">
    <source>
        <dbReference type="SAM" id="MobiDB-lite"/>
    </source>
</evidence>
<dbReference type="NCBIfam" id="NF037941">
    <property type="entry name" value="PKS_NbtC"/>
    <property type="match status" value="1"/>
</dbReference>
<dbReference type="InterPro" id="IPR014043">
    <property type="entry name" value="Acyl_transferase_dom"/>
</dbReference>
<dbReference type="InterPro" id="IPR036291">
    <property type="entry name" value="NAD(P)-bd_dom_sf"/>
</dbReference>
<dbReference type="STRING" id="1415166.NONO_c08820"/>
<dbReference type="SUPFAM" id="SSF53335">
    <property type="entry name" value="S-adenosyl-L-methionine-dependent methyltransferases"/>
    <property type="match status" value="1"/>
</dbReference>
<feature type="compositionally biased region" description="Low complexity" evidence="5">
    <location>
        <begin position="1055"/>
        <end position="1074"/>
    </location>
</feature>
<organism evidence="7 8">
    <name type="scientific">Nocardia nova SH22a</name>
    <dbReference type="NCBI Taxonomy" id="1415166"/>
    <lineage>
        <taxon>Bacteria</taxon>
        <taxon>Bacillati</taxon>
        <taxon>Actinomycetota</taxon>
        <taxon>Actinomycetes</taxon>
        <taxon>Mycobacteriales</taxon>
        <taxon>Nocardiaceae</taxon>
        <taxon>Nocardia</taxon>
    </lineage>
</organism>
<dbReference type="eggNOG" id="COG1028">
    <property type="taxonomic scope" value="Bacteria"/>
</dbReference>
<dbReference type="CDD" id="cd05274">
    <property type="entry name" value="KR_FAS_SDR_x"/>
    <property type="match status" value="1"/>
</dbReference>
<reference evidence="7 8" key="1">
    <citation type="journal article" date="2014" name="Appl. Environ. Microbiol.">
        <title>Insights into the Microbial Degradation of Rubber and Gutta-Percha by Analysis of the Complete Genome of Nocardia nova SH22a.</title>
        <authorList>
            <person name="Luo Q."/>
            <person name="Hiessl S."/>
            <person name="Poehlein A."/>
            <person name="Daniel R."/>
            <person name="Steinbuchel A."/>
        </authorList>
    </citation>
    <scope>NUCLEOTIDE SEQUENCE [LARGE SCALE GENOMIC DNA]</scope>
    <source>
        <strain evidence="7">SH22a</strain>
    </source>
</reference>
<dbReference type="InterPro" id="IPR013217">
    <property type="entry name" value="Methyltransf_12"/>
</dbReference>
<dbReference type="PANTHER" id="PTHR43775:SF37">
    <property type="entry name" value="SI:DKEY-61P9.11"/>
    <property type="match status" value="1"/>
</dbReference>
<dbReference type="SUPFAM" id="SSF55048">
    <property type="entry name" value="Probable ACP-binding domain of malonyl-CoA ACP transacylase"/>
    <property type="match status" value="1"/>
</dbReference>
<dbReference type="InterPro" id="IPR006162">
    <property type="entry name" value="Ppantetheine_attach_site"/>
</dbReference>
<dbReference type="InterPro" id="IPR009081">
    <property type="entry name" value="PP-bd_ACP"/>
</dbReference>
<keyword evidence="3" id="KW-0808">Transferase</keyword>
<dbReference type="InterPro" id="IPR020806">
    <property type="entry name" value="PKS_PP-bd"/>
</dbReference>
<evidence type="ECO:0000313" key="7">
    <source>
        <dbReference type="EMBL" id="AHH15689.1"/>
    </source>
</evidence>
<evidence type="ECO:0000256" key="2">
    <source>
        <dbReference type="ARBA" id="ARBA00022553"/>
    </source>
</evidence>
<dbReference type="Gene3D" id="3.40.366.10">
    <property type="entry name" value="Malonyl-Coenzyme A Acyl Carrier Protein, domain 2"/>
    <property type="match status" value="1"/>
</dbReference>
<dbReference type="InterPro" id="IPR050091">
    <property type="entry name" value="PKS_NRPS_Biosynth_Enz"/>
</dbReference>
<dbReference type="SMART" id="SM00822">
    <property type="entry name" value="PKS_KR"/>
    <property type="match status" value="1"/>
</dbReference>
<feature type="region of interest" description="Disordered" evidence="5">
    <location>
        <begin position="1053"/>
        <end position="1074"/>
    </location>
</feature>
<dbReference type="InterPro" id="IPR029063">
    <property type="entry name" value="SAM-dependent_MTases_sf"/>
</dbReference>
<dbReference type="Gene3D" id="3.40.50.720">
    <property type="entry name" value="NAD(P)-binding Rossmann-like Domain"/>
    <property type="match status" value="1"/>
</dbReference>
<dbReference type="Pfam" id="PF00698">
    <property type="entry name" value="Acyl_transf_1"/>
    <property type="match status" value="1"/>
</dbReference>
<keyword evidence="1" id="KW-0596">Phosphopantetheine</keyword>
<evidence type="ECO:0000313" key="8">
    <source>
        <dbReference type="Proteomes" id="UP000019150"/>
    </source>
</evidence>
<dbReference type="SUPFAM" id="SSF51735">
    <property type="entry name" value="NAD(P)-binding Rossmann-fold domains"/>
    <property type="match status" value="2"/>
</dbReference>
<dbReference type="InterPro" id="IPR036736">
    <property type="entry name" value="ACP-like_sf"/>
</dbReference>
<protein>
    <submittedName>
        <fullName evidence="7">Polyketide synthase module-containing protein</fullName>
    </submittedName>
</protein>
<dbReference type="PANTHER" id="PTHR43775">
    <property type="entry name" value="FATTY ACID SYNTHASE"/>
    <property type="match status" value="1"/>
</dbReference>
<feature type="domain" description="Carrier" evidence="6">
    <location>
        <begin position="976"/>
        <end position="1051"/>
    </location>
</feature>
<evidence type="ECO:0000259" key="6">
    <source>
        <dbReference type="PROSITE" id="PS50075"/>
    </source>
</evidence>
<dbReference type="GO" id="GO:0006633">
    <property type="term" value="P:fatty acid biosynthetic process"/>
    <property type="evidence" value="ECO:0007669"/>
    <property type="project" value="TreeGrafter"/>
</dbReference>
<dbReference type="SUPFAM" id="SSF47336">
    <property type="entry name" value="ACP-like"/>
    <property type="match status" value="1"/>
</dbReference>
<dbReference type="Pfam" id="PF00550">
    <property type="entry name" value="PP-binding"/>
    <property type="match status" value="1"/>
</dbReference>
<dbReference type="Gene3D" id="1.10.1200.10">
    <property type="entry name" value="ACP-like"/>
    <property type="match status" value="1"/>
</dbReference>
<evidence type="ECO:0000256" key="3">
    <source>
        <dbReference type="ARBA" id="ARBA00022679"/>
    </source>
</evidence>
<dbReference type="InterPro" id="IPR057326">
    <property type="entry name" value="KR_dom"/>
</dbReference>
<dbReference type="InterPro" id="IPR013968">
    <property type="entry name" value="PKS_KR"/>
</dbReference>